<dbReference type="PROSITE" id="PS51750">
    <property type="entry name" value="BRO_N"/>
    <property type="match status" value="1"/>
</dbReference>
<accession>A0A3P4B3H0</accession>
<proteinExistence type="predicted"/>
<evidence type="ECO:0000313" key="2">
    <source>
        <dbReference type="EMBL" id="VCU70844.1"/>
    </source>
</evidence>
<dbReference type="OrthoDB" id="1042522at2"/>
<protein>
    <recommendedName>
        <fullName evidence="1">Bro-N domain-containing protein</fullName>
    </recommendedName>
</protein>
<dbReference type="RefSeq" id="WP_124080308.1">
    <property type="nucleotide sequence ID" value="NZ_UWPJ01000023.1"/>
</dbReference>
<organism evidence="2 3">
    <name type="scientific">Pigmentiphaga humi</name>
    <dbReference type="NCBI Taxonomy" id="2478468"/>
    <lineage>
        <taxon>Bacteria</taxon>
        <taxon>Pseudomonadati</taxon>
        <taxon>Pseudomonadota</taxon>
        <taxon>Betaproteobacteria</taxon>
        <taxon>Burkholderiales</taxon>
        <taxon>Alcaligenaceae</taxon>
        <taxon>Pigmentiphaga</taxon>
    </lineage>
</organism>
<dbReference type="PANTHER" id="PTHR36180:SF2">
    <property type="entry name" value="BRO FAMILY PROTEIN"/>
    <property type="match status" value="1"/>
</dbReference>
<dbReference type="Proteomes" id="UP000277294">
    <property type="component" value="Unassembled WGS sequence"/>
</dbReference>
<reference evidence="2 3" key="1">
    <citation type="submission" date="2018-10" db="EMBL/GenBank/DDBJ databases">
        <authorList>
            <person name="Criscuolo A."/>
        </authorList>
    </citation>
    <scope>NUCLEOTIDE SEQUENCE [LARGE SCALE GENOMIC DNA]</scope>
    <source>
        <strain evidence="2">DnA1</strain>
    </source>
</reference>
<gene>
    <name evidence="2" type="ORF">PIGHUM_02923</name>
</gene>
<feature type="domain" description="Bro-N" evidence="1">
    <location>
        <begin position="1"/>
        <end position="44"/>
    </location>
</feature>
<dbReference type="InterPro" id="IPR003497">
    <property type="entry name" value="BRO_N_domain"/>
</dbReference>
<sequence>MLTEARIISEPDLFRLVVNSQLPAAEKFERWVFEEVLPEIRKTGSYQAPSPAKIWIEAARAFQPLFRAARTLGCDKNAAAIAANQAVQSVTQINLLEKLGQTHLEAANQEAHYFTPT</sequence>
<keyword evidence="3" id="KW-1185">Reference proteome</keyword>
<dbReference type="PANTHER" id="PTHR36180">
    <property type="entry name" value="DNA-BINDING PROTEIN-RELATED-RELATED"/>
    <property type="match status" value="1"/>
</dbReference>
<dbReference type="EMBL" id="UWPJ01000023">
    <property type="protein sequence ID" value="VCU70844.1"/>
    <property type="molecule type" value="Genomic_DNA"/>
</dbReference>
<evidence type="ECO:0000313" key="3">
    <source>
        <dbReference type="Proteomes" id="UP000277294"/>
    </source>
</evidence>
<name>A0A3P4B3H0_9BURK</name>
<evidence type="ECO:0000259" key="1">
    <source>
        <dbReference type="PROSITE" id="PS51750"/>
    </source>
</evidence>
<dbReference type="AlphaFoldDB" id="A0A3P4B3H0"/>
<dbReference type="Pfam" id="PF02498">
    <property type="entry name" value="Bro-N"/>
    <property type="match status" value="1"/>
</dbReference>